<dbReference type="EMBL" id="CM026432">
    <property type="protein sequence ID" value="KAG0557718.1"/>
    <property type="molecule type" value="Genomic_DNA"/>
</dbReference>
<accession>A0A8T0GIZ4</accession>
<evidence type="ECO:0000313" key="3">
    <source>
        <dbReference type="Proteomes" id="UP000822688"/>
    </source>
</evidence>
<sequence>MGAGMYFVSLHFIVKRALATNSGTLLPRMDSAVQEVVGCLSTDRIHQTQSICSVDSKKSDALHKFHGSEYSHGCILVEKEFVTYGVNVVYSNLSQF</sequence>
<organism evidence="2 3">
    <name type="scientific">Ceratodon purpureus</name>
    <name type="common">Fire moss</name>
    <name type="synonym">Dicranum purpureum</name>
    <dbReference type="NCBI Taxonomy" id="3225"/>
    <lineage>
        <taxon>Eukaryota</taxon>
        <taxon>Viridiplantae</taxon>
        <taxon>Streptophyta</taxon>
        <taxon>Embryophyta</taxon>
        <taxon>Bryophyta</taxon>
        <taxon>Bryophytina</taxon>
        <taxon>Bryopsida</taxon>
        <taxon>Dicranidae</taxon>
        <taxon>Pseudoditrichales</taxon>
        <taxon>Ditrichaceae</taxon>
        <taxon>Ceratodon</taxon>
    </lineage>
</organism>
<feature type="chain" id="PRO_5035743571" evidence="1">
    <location>
        <begin position="20"/>
        <end position="96"/>
    </location>
</feature>
<proteinExistence type="predicted"/>
<reference evidence="2 3" key="1">
    <citation type="submission" date="2020-06" db="EMBL/GenBank/DDBJ databases">
        <title>WGS assembly of Ceratodon purpureus strain R40.</title>
        <authorList>
            <person name="Carey S.B."/>
            <person name="Jenkins J."/>
            <person name="Shu S."/>
            <person name="Lovell J.T."/>
            <person name="Sreedasyam A."/>
            <person name="Maumus F."/>
            <person name="Tiley G.P."/>
            <person name="Fernandez-Pozo N."/>
            <person name="Barry K."/>
            <person name="Chen C."/>
            <person name="Wang M."/>
            <person name="Lipzen A."/>
            <person name="Daum C."/>
            <person name="Saski C.A."/>
            <person name="Payton A.C."/>
            <person name="Mcbreen J.C."/>
            <person name="Conrad R.E."/>
            <person name="Kollar L.M."/>
            <person name="Olsson S."/>
            <person name="Huttunen S."/>
            <person name="Landis J.B."/>
            <person name="Wickett N.J."/>
            <person name="Johnson M.G."/>
            <person name="Rensing S.A."/>
            <person name="Grimwood J."/>
            <person name="Schmutz J."/>
            <person name="Mcdaniel S.F."/>
        </authorList>
    </citation>
    <scope>NUCLEOTIDE SEQUENCE [LARGE SCALE GENOMIC DNA]</scope>
    <source>
        <strain evidence="2 3">R40</strain>
    </source>
</reference>
<keyword evidence="1" id="KW-0732">Signal</keyword>
<evidence type="ECO:0000256" key="1">
    <source>
        <dbReference type="SAM" id="SignalP"/>
    </source>
</evidence>
<feature type="signal peptide" evidence="1">
    <location>
        <begin position="1"/>
        <end position="19"/>
    </location>
</feature>
<keyword evidence="3" id="KW-1185">Reference proteome</keyword>
<comment type="caution">
    <text evidence="2">The sequence shown here is derived from an EMBL/GenBank/DDBJ whole genome shotgun (WGS) entry which is preliminary data.</text>
</comment>
<protein>
    <submittedName>
        <fullName evidence="2">Uncharacterized protein</fullName>
    </submittedName>
</protein>
<evidence type="ECO:0000313" key="2">
    <source>
        <dbReference type="EMBL" id="KAG0557718.1"/>
    </source>
</evidence>
<gene>
    <name evidence="2" type="ORF">KC19_11G152100</name>
</gene>
<dbReference type="Proteomes" id="UP000822688">
    <property type="component" value="Chromosome 11"/>
</dbReference>
<dbReference type="AlphaFoldDB" id="A0A8T0GIZ4"/>
<name>A0A8T0GIZ4_CERPU</name>